<reference evidence="4 5" key="2">
    <citation type="submission" date="2017-06" db="EMBL/GenBank/DDBJ databases">
        <authorList>
            <person name="Kim H.J."/>
            <person name="Triplett B.A."/>
        </authorList>
    </citation>
    <scope>NUCLEOTIDE SEQUENCE [LARGE SCALE GENOMIC DNA]</scope>
    <source>
        <strain evidence="4">Kingella_eburonensis</strain>
    </source>
</reference>
<evidence type="ECO:0000256" key="1">
    <source>
        <dbReference type="SAM" id="MobiDB-lite"/>
    </source>
</evidence>
<dbReference type="Proteomes" id="UP000215450">
    <property type="component" value="Unassembled WGS sequence"/>
</dbReference>
<feature type="transmembrane region" description="Helical" evidence="2">
    <location>
        <begin position="81"/>
        <end position="104"/>
    </location>
</feature>
<gene>
    <name evidence="3" type="ORF">KEBURONENSIS_00246</name>
</gene>
<keyword evidence="2" id="KW-1133">Transmembrane helix</keyword>
<feature type="compositionally biased region" description="Basic and acidic residues" evidence="1">
    <location>
        <begin position="153"/>
        <end position="169"/>
    </location>
</feature>
<feature type="transmembrane region" description="Helical" evidence="2">
    <location>
        <begin position="28"/>
        <end position="46"/>
    </location>
</feature>
<dbReference type="InterPro" id="IPR007313">
    <property type="entry name" value="FxsA"/>
</dbReference>
<protein>
    <submittedName>
        <fullName evidence="3">Phage T7 F exclusion suppressor FxsA</fullName>
    </submittedName>
</protein>
<organism evidence="3">
    <name type="scientific">Kingella negevensis</name>
    <dbReference type="NCBI Taxonomy" id="1522312"/>
    <lineage>
        <taxon>Bacteria</taxon>
        <taxon>Pseudomonadati</taxon>
        <taxon>Pseudomonadota</taxon>
        <taxon>Betaproteobacteria</taxon>
        <taxon>Neisseriales</taxon>
        <taxon>Neisseriaceae</taxon>
        <taxon>Kingella</taxon>
    </lineage>
</organism>
<dbReference type="GO" id="GO:0016020">
    <property type="term" value="C:membrane"/>
    <property type="evidence" value="ECO:0007669"/>
    <property type="project" value="InterPro"/>
</dbReference>
<dbReference type="OrthoDB" id="8607010at2"/>
<dbReference type="NCBIfam" id="NF008528">
    <property type="entry name" value="PRK11463.1-2"/>
    <property type="match status" value="1"/>
</dbReference>
<dbReference type="RefSeq" id="WP_095062585.1">
    <property type="nucleotide sequence ID" value="NZ_FXUV02000021.1"/>
</dbReference>
<dbReference type="EMBL" id="FXUV02000021">
    <property type="protein sequence ID" value="SNB67658.1"/>
    <property type="molecule type" value="Genomic_DNA"/>
</dbReference>
<evidence type="ECO:0000256" key="2">
    <source>
        <dbReference type="SAM" id="Phobius"/>
    </source>
</evidence>
<keyword evidence="2" id="KW-0472">Membrane</keyword>
<sequence length="169" mass="18660">MQYLGITLLFFIFLEIFSIAFVSKAIGGLAAFGLIILFFMLGSFIMQRSAGLSKLMMAGGLFKSGGRLSFYQMLYPVRIPFAAFLLMMPGFFSDLIALILLLPFGSASSDDNASTTQQSGQFSGFQYQTYRSTSHANDDVIEGEFTVKNGKTQPEKRSVSDDNIIEHKP</sequence>
<proteinExistence type="predicted"/>
<keyword evidence="2" id="KW-0812">Transmembrane</keyword>
<dbReference type="Pfam" id="PF04186">
    <property type="entry name" value="FxsA"/>
    <property type="match status" value="1"/>
</dbReference>
<evidence type="ECO:0000313" key="3">
    <source>
        <dbReference type="EMBL" id="SMQ12363.1"/>
    </source>
</evidence>
<dbReference type="PANTHER" id="PTHR35335:SF1">
    <property type="entry name" value="UPF0716 PROTEIN FXSA"/>
    <property type="match status" value="1"/>
</dbReference>
<dbReference type="EMBL" id="FXUV01000019">
    <property type="protein sequence ID" value="SMQ12363.1"/>
    <property type="molecule type" value="Genomic_DNA"/>
</dbReference>
<dbReference type="PANTHER" id="PTHR35335">
    <property type="entry name" value="UPF0716 PROTEIN FXSA"/>
    <property type="match status" value="1"/>
</dbReference>
<dbReference type="STRING" id="1522312.GCA_900177895_00872"/>
<accession>A0A238HF65</accession>
<feature type="region of interest" description="Disordered" evidence="1">
    <location>
        <begin position="142"/>
        <end position="169"/>
    </location>
</feature>
<keyword evidence="5" id="KW-1185">Reference proteome</keyword>
<evidence type="ECO:0000313" key="4">
    <source>
        <dbReference type="EMBL" id="SNB67658.1"/>
    </source>
</evidence>
<reference evidence="3" key="1">
    <citation type="submission" date="2017-05" db="EMBL/GenBank/DDBJ databases">
        <authorList>
            <person name="Song R."/>
            <person name="Chenine A.L."/>
            <person name="Ruprecht R.M."/>
        </authorList>
    </citation>
    <scope>NUCLEOTIDE SEQUENCE</scope>
    <source>
        <strain evidence="3">Kingella_eburonensis</strain>
    </source>
</reference>
<name>A0A238HF65_9NEIS</name>
<dbReference type="AlphaFoldDB" id="A0A238HF65"/>
<evidence type="ECO:0000313" key="5">
    <source>
        <dbReference type="Proteomes" id="UP000215450"/>
    </source>
</evidence>